<dbReference type="Proteomes" id="UP000663870">
    <property type="component" value="Unassembled WGS sequence"/>
</dbReference>
<evidence type="ECO:0000313" key="4">
    <source>
        <dbReference type="Proteomes" id="UP000663870"/>
    </source>
</evidence>
<evidence type="ECO:0000313" key="1">
    <source>
        <dbReference type="EMBL" id="CAF1398806.1"/>
    </source>
</evidence>
<evidence type="ECO:0000313" key="3">
    <source>
        <dbReference type="Proteomes" id="UP000663854"/>
    </source>
</evidence>
<gene>
    <name evidence="2" type="ORF">JXQ802_LOCUS50901</name>
    <name evidence="1" type="ORF">PYM288_LOCUS34713</name>
</gene>
<name>A0A815KNZ0_9BILA</name>
<keyword evidence="4" id="KW-1185">Reference proteome</keyword>
<evidence type="ECO:0000313" key="2">
    <source>
        <dbReference type="EMBL" id="CAF1623626.1"/>
    </source>
</evidence>
<reference evidence="1" key="1">
    <citation type="submission" date="2021-02" db="EMBL/GenBank/DDBJ databases">
        <authorList>
            <person name="Nowell W R."/>
        </authorList>
    </citation>
    <scope>NUCLEOTIDE SEQUENCE</scope>
</reference>
<protein>
    <submittedName>
        <fullName evidence="1">Uncharacterized protein</fullName>
    </submittedName>
</protein>
<organism evidence="1 3">
    <name type="scientific">Rotaria sordida</name>
    <dbReference type="NCBI Taxonomy" id="392033"/>
    <lineage>
        <taxon>Eukaryota</taxon>
        <taxon>Metazoa</taxon>
        <taxon>Spiralia</taxon>
        <taxon>Gnathifera</taxon>
        <taxon>Rotifera</taxon>
        <taxon>Eurotatoria</taxon>
        <taxon>Bdelloidea</taxon>
        <taxon>Philodinida</taxon>
        <taxon>Philodinidae</taxon>
        <taxon>Rotaria</taxon>
    </lineage>
</organism>
<accession>A0A815KNZ0</accession>
<sequence length="361" mass="41952">MVDVLYSLVDVSKRLDQLVLDPVYIRKLDMTSMTMKSFEDRIYSIDNEVLSKICKNILPRIHDQVNELIVEQHSMERVLHTTNYPQLYSLSLIDFEEEVLLEYLADNTILRKLLNEQITHLQIDVKDTTGSPPLPEKLSTMFVFILSLCKQLIKLDFCQFDHRSTFCTFDLSTNCKSSTLTTLKIDVETFDDCLYLLDGRFNCLSTMIVHVGEITHTLATIDNTKKLPKLKHFSLCSCPRTVVYDNLIIPLLQRMINLEELRLFLSITRTDSNYIDGTELYNSILIYMPRLNKFTFNIDTCIIKKNIEIPLSSNEDIQRSFIRTKYGPVVSYVETLILAMNHSHWSQTISPMMQHISLVRN</sequence>
<dbReference type="EMBL" id="CAJNOH010005468">
    <property type="protein sequence ID" value="CAF1398806.1"/>
    <property type="molecule type" value="Genomic_DNA"/>
</dbReference>
<dbReference type="AlphaFoldDB" id="A0A815KNZ0"/>
<proteinExistence type="predicted"/>
<comment type="caution">
    <text evidence="1">The sequence shown here is derived from an EMBL/GenBank/DDBJ whole genome shotgun (WGS) entry which is preliminary data.</text>
</comment>
<dbReference type="Proteomes" id="UP000663854">
    <property type="component" value="Unassembled WGS sequence"/>
</dbReference>
<dbReference type="EMBL" id="CAJNOL010006961">
    <property type="protein sequence ID" value="CAF1623626.1"/>
    <property type="molecule type" value="Genomic_DNA"/>
</dbReference>